<evidence type="ECO:0000256" key="2">
    <source>
        <dbReference type="ARBA" id="ARBA00008807"/>
    </source>
</evidence>
<feature type="region of interest" description="Disordered" evidence="9">
    <location>
        <begin position="1"/>
        <end position="35"/>
    </location>
</feature>
<keyword evidence="6" id="KW-0653">Protein transport</keyword>
<evidence type="ECO:0000256" key="9">
    <source>
        <dbReference type="SAM" id="MobiDB-lite"/>
    </source>
</evidence>
<dbReference type="AlphaFoldDB" id="E9EIF7"/>
<sequence>MAVADASSEKGSSPAEAIAQSSISELRSVSEEDDTAEFSDPRLRTYPVLLVAKTVDLRNNPNEPILTFRFWVLSTFWVIVGDAVSTIYYFKPYSSTLSSYIVQLLSWAMGDFMARTLPSKKVVVCNKSFSLNPGPWNAKEHALIIVAYWGSSRTAFGLGPLSALELYFDRKVSPGYGILFLLTSQLMGYGCAGLFRDILVRPPKFYYPGVLPNVALFNAMHSTSLVTHNKYLKFFAYVSCITFCWQWIPGVICPMLSSLALLCYMAQNSWTGFNLGSGYSGFGVLNVSLDWNYAGFFRPLVTPLWSNVSQMAGALIVCWALYPIMFFANVLGSQRFPAMSSGTFDKSGADYNISRVLSGGQTLNKTVMEAYSDLYWSGSYVMYFFWGFACSTAAIAFAILWHGKDALRAAINTFTGVRSDYEDDPYLRLMSSAARVPHWWYVCLLIVCTCLSLVCLYGADLGLPWWGFFVISAMSTIFTFPNGVLFGIANMQVDLSFLSEIVAGALFRGNPSAVLASLTLGLYVVSQVFRFFLAAPHVNRGVKYMKIPEKEMFCAQIYGTLVGPFVNYAVMRLVIDRIGKAVLIGARHSNSWLALKSKNYYSISVLWGVLGPQAILSPHSQYRWIYWSFLLGPAVVVIVYAAHRLRPKWQLETRCNPVVIMQGATWFPVFQTANLFTSFVLSLVFMGYMLRYRPVWFRKYNYLLACGLDTGAQMTQTVIMFTLNLANAVFPRWWGNNVRV</sequence>
<keyword evidence="3" id="KW-0813">Transport</keyword>
<dbReference type="GO" id="GO:0035673">
    <property type="term" value="F:oligopeptide transmembrane transporter activity"/>
    <property type="evidence" value="ECO:0007669"/>
    <property type="project" value="InterPro"/>
</dbReference>
<dbReference type="InterPro" id="IPR004813">
    <property type="entry name" value="OPT"/>
</dbReference>
<feature type="transmembrane region" description="Helical" evidence="10">
    <location>
        <begin position="663"/>
        <end position="690"/>
    </location>
</feature>
<feature type="transmembrane region" description="Helical" evidence="10">
    <location>
        <begin position="513"/>
        <end position="533"/>
    </location>
</feature>
<keyword evidence="8 10" id="KW-0472">Membrane</keyword>
<evidence type="ECO:0000313" key="11">
    <source>
        <dbReference type="EMBL" id="EFY84304.1"/>
    </source>
</evidence>
<dbReference type="NCBIfam" id="TIGR00728">
    <property type="entry name" value="OPT_sfam"/>
    <property type="match status" value="1"/>
</dbReference>
<feature type="transmembrane region" description="Helical" evidence="10">
    <location>
        <begin position="600"/>
        <end position="617"/>
    </location>
</feature>
<dbReference type="eggNOG" id="KOG2262">
    <property type="taxonomic scope" value="Eukaryota"/>
</dbReference>
<evidence type="ECO:0000256" key="5">
    <source>
        <dbReference type="ARBA" id="ARBA00022856"/>
    </source>
</evidence>
<protein>
    <submittedName>
        <fullName evidence="11">Oligopeptide transporter OPT family</fullName>
    </submittedName>
</protein>
<feature type="transmembrane region" description="Helical" evidence="10">
    <location>
        <begin position="380"/>
        <end position="401"/>
    </location>
</feature>
<feature type="transmembrane region" description="Helical" evidence="10">
    <location>
        <begin position="553"/>
        <end position="575"/>
    </location>
</feature>
<evidence type="ECO:0000256" key="7">
    <source>
        <dbReference type="ARBA" id="ARBA00022989"/>
    </source>
</evidence>
<keyword evidence="5" id="KW-0571">Peptide transport</keyword>
<feature type="transmembrane region" description="Helical" evidence="10">
    <location>
        <begin position="466"/>
        <end position="493"/>
    </location>
</feature>
<dbReference type="InParanoid" id="E9EIF7"/>
<feature type="transmembrane region" description="Helical" evidence="10">
    <location>
        <begin position="439"/>
        <end position="459"/>
    </location>
</feature>
<dbReference type="OrthoDB" id="9986677at2759"/>
<evidence type="ECO:0000256" key="4">
    <source>
        <dbReference type="ARBA" id="ARBA00022692"/>
    </source>
</evidence>
<organism evidence="12">
    <name type="scientific">Metarhizium acridum (strain CQMa 102)</name>
    <dbReference type="NCBI Taxonomy" id="655827"/>
    <lineage>
        <taxon>Eukaryota</taxon>
        <taxon>Fungi</taxon>
        <taxon>Dikarya</taxon>
        <taxon>Ascomycota</taxon>
        <taxon>Pezizomycotina</taxon>
        <taxon>Sordariomycetes</taxon>
        <taxon>Hypocreomycetidae</taxon>
        <taxon>Hypocreales</taxon>
        <taxon>Clavicipitaceae</taxon>
        <taxon>Metarhizium</taxon>
    </lineage>
</organism>
<dbReference type="GO" id="GO:0016020">
    <property type="term" value="C:membrane"/>
    <property type="evidence" value="ECO:0007669"/>
    <property type="project" value="UniProtKB-SubCell"/>
</dbReference>
<name>E9EIF7_METAQ</name>
<dbReference type="OMA" id="GPFINYG"/>
<dbReference type="Pfam" id="PF03169">
    <property type="entry name" value="OPT"/>
    <property type="match status" value="1"/>
</dbReference>
<dbReference type="HOGENOM" id="CLU_004965_1_1_1"/>
<evidence type="ECO:0000256" key="6">
    <source>
        <dbReference type="ARBA" id="ARBA00022927"/>
    </source>
</evidence>
<keyword evidence="7 10" id="KW-1133">Transmembrane helix</keyword>
<proteinExistence type="inferred from homology"/>
<gene>
    <name evidence="11" type="ORF">MAC_09655</name>
</gene>
<feature type="transmembrane region" description="Helical" evidence="10">
    <location>
        <begin position="176"/>
        <end position="195"/>
    </location>
</feature>
<comment type="subcellular location">
    <subcellularLocation>
        <location evidence="1">Membrane</location>
        <topology evidence="1">Multi-pass membrane protein</topology>
    </subcellularLocation>
</comment>
<evidence type="ECO:0000256" key="3">
    <source>
        <dbReference type="ARBA" id="ARBA00022448"/>
    </source>
</evidence>
<evidence type="ECO:0000313" key="12">
    <source>
        <dbReference type="Proteomes" id="UP000002499"/>
    </source>
</evidence>
<feature type="transmembrane region" description="Helical" evidence="10">
    <location>
        <begin position="311"/>
        <end position="331"/>
    </location>
</feature>
<feature type="transmembrane region" description="Helical" evidence="10">
    <location>
        <begin position="234"/>
        <end position="267"/>
    </location>
</feature>
<dbReference type="EMBL" id="GL698638">
    <property type="protein sequence ID" value="EFY84304.1"/>
    <property type="molecule type" value="Genomic_DNA"/>
</dbReference>
<evidence type="ECO:0000256" key="1">
    <source>
        <dbReference type="ARBA" id="ARBA00004141"/>
    </source>
</evidence>
<evidence type="ECO:0000256" key="10">
    <source>
        <dbReference type="SAM" id="Phobius"/>
    </source>
</evidence>
<keyword evidence="4 10" id="KW-0812">Transmembrane</keyword>
<dbReference type="Proteomes" id="UP000002499">
    <property type="component" value="Unassembled WGS sequence"/>
</dbReference>
<keyword evidence="12" id="KW-1185">Reference proteome</keyword>
<feature type="transmembrane region" description="Helical" evidence="10">
    <location>
        <begin position="624"/>
        <end position="643"/>
    </location>
</feature>
<comment type="similarity">
    <text evidence="2">Belongs to the oligopeptide OPT transporter family.</text>
</comment>
<dbReference type="PANTHER" id="PTHR22601">
    <property type="entry name" value="ISP4 LIKE PROTEIN"/>
    <property type="match status" value="1"/>
</dbReference>
<accession>E9EIF7</accession>
<reference evidence="11 12" key="1">
    <citation type="journal article" date="2011" name="PLoS Genet.">
        <title>Genome sequencing and comparative transcriptomics of the model entomopathogenic fungi Metarhizium anisopliae and M. acridum.</title>
        <authorList>
            <person name="Gao Q."/>
            <person name="Jin K."/>
            <person name="Ying S.H."/>
            <person name="Zhang Y."/>
            <person name="Xiao G."/>
            <person name="Shang Y."/>
            <person name="Duan Z."/>
            <person name="Hu X."/>
            <person name="Xie X.Q."/>
            <person name="Zhou G."/>
            <person name="Peng G."/>
            <person name="Luo Z."/>
            <person name="Huang W."/>
            <person name="Wang B."/>
            <person name="Fang W."/>
            <person name="Wang S."/>
            <person name="Zhong Y."/>
            <person name="Ma L.J."/>
            <person name="St Leger R.J."/>
            <person name="Zhao G.P."/>
            <person name="Pei Y."/>
            <person name="Feng M.G."/>
            <person name="Xia Y."/>
            <person name="Wang C."/>
        </authorList>
    </citation>
    <scope>NUCLEOTIDE SEQUENCE [LARGE SCALE GENOMIC DNA]</scope>
    <source>
        <strain evidence="11 12">CQMa 102</strain>
    </source>
</reference>
<evidence type="ECO:0000256" key="8">
    <source>
        <dbReference type="ARBA" id="ARBA00023136"/>
    </source>
</evidence>
<dbReference type="GO" id="GO:0015031">
    <property type="term" value="P:protein transport"/>
    <property type="evidence" value="ECO:0007669"/>
    <property type="project" value="UniProtKB-KW"/>
</dbReference>
<feature type="transmembrane region" description="Helical" evidence="10">
    <location>
        <begin position="68"/>
        <end position="90"/>
    </location>
</feature>
<dbReference type="InterPro" id="IPR004648">
    <property type="entry name" value="Oligpept_transpt"/>
</dbReference>